<dbReference type="PANTHER" id="PTHR45527">
    <property type="entry name" value="NONRIBOSOMAL PEPTIDE SYNTHETASE"/>
    <property type="match status" value="1"/>
</dbReference>
<dbReference type="Gene3D" id="3.30.559.30">
    <property type="entry name" value="Nonribosomal peptide synthetase, condensation domain"/>
    <property type="match status" value="1"/>
</dbReference>
<dbReference type="GO" id="GO:0044550">
    <property type="term" value="P:secondary metabolite biosynthetic process"/>
    <property type="evidence" value="ECO:0007669"/>
    <property type="project" value="TreeGrafter"/>
</dbReference>
<keyword evidence="1" id="KW-0436">Ligase</keyword>
<dbReference type="Proteomes" id="UP000472372">
    <property type="component" value="Chromosome 9"/>
</dbReference>
<accession>A0A6S6WCB4</accession>
<dbReference type="SUPFAM" id="SSF52777">
    <property type="entry name" value="CoA-dependent acyltransferases"/>
    <property type="match status" value="2"/>
</dbReference>
<dbReference type="PROSITE" id="PS50075">
    <property type="entry name" value="CARRIER"/>
    <property type="match status" value="1"/>
</dbReference>
<gene>
    <name evidence="2" type="ORF">PTTW11_09277</name>
</gene>
<dbReference type="GO" id="GO:0016874">
    <property type="term" value="F:ligase activity"/>
    <property type="evidence" value="ECO:0007669"/>
    <property type="project" value="UniProtKB-KW"/>
</dbReference>
<dbReference type="Pfam" id="PF00550">
    <property type="entry name" value="PP-binding"/>
    <property type="match status" value="1"/>
</dbReference>
<dbReference type="GO" id="GO:0031177">
    <property type="term" value="F:phosphopantetheine binding"/>
    <property type="evidence" value="ECO:0007669"/>
    <property type="project" value="TreeGrafter"/>
</dbReference>
<name>A0A6S6WCB4_9PLEO</name>
<dbReference type="GO" id="GO:0005737">
    <property type="term" value="C:cytoplasm"/>
    <property type="evidence" value="ECO:0007669"/>
    <property type="project" value="TreeGrafter"/>
</dbReference>
<dbReference type="AlphaFoldDB" id="A0A6S6WCB4"/>
<dbReference type="InterPro" id="IPR009081">
    <property type="entry name" value="PP-bd_ACP"/>
</dbReference>
<reference evidence="2" key="1">
    <citation type="submission" date="2021-02" db="EMBL/GenBank/DDBJ databases">
        <authorList>
            <person name="Syme A R."/>
            <person name="Syme A R."/>
            <person name="Moolhuijzen P."/>
        </authorList>
    </citation>
    <scope>NUCLEOTIDE SEQUENCE</scope>
    <source>
        <strain evidence="2">W1-1</strain>
    </source>
</reference>
<evidence type="ECO:0000256" key="1">
    <source>
        <dbReference type="ARBA" id="ARBA00022598"/>
    </source>
</evidence>
<protein>
    <submittedName>
        <fullName evidence="2">PP-binding domain containing protein</fullName>
    </submittedName>
</protein>
<evidence type="ECO:0000313" key="3">
    <source>
        <dbReference type="Proteomes" id="UP000472372"/>
    </source>
</evidence>
<dbReference type="Gene3D" id="1.10.1200.10">
    <property type="entry name" value="ACP-like"/>
    <property type="match status" value="1"/>
</dbReference>
<dbReference type="GO" id="GO:0043041">
    <property type="term" value="P:amino acid activation for nonribosomal peptide biosynthetic process"/>
    <property type="evidence" value="ECO:0007669"/>
    <property type="project" value="TreeGrafter"/>
</dbReference>
<dbReference type="SUPFAM" id="SSF47336">
    <property type="entry name" value="ACP-like"/>
    <property type="match status" value="1"/>
</dbReference>
<evidence type="ECO:0000313" key="2">
    <source>
        <dbReference type="EMBL" id="CAE7205288.1"/>
    </source>
</evidence>
<dbReference type="EMBL" id="HG992985">
    <property type="protein sequence ID" value="CAE7205288.1"/>
    <property type="molecule type" value="Genomic_DNA"/>
</dbReference>
<organism evidence="2 3">
    <name type="scientific">Pyrenophora teres f. teres</name>
    <dbReference type="NCBI Taxonomy" id="97479"/>
    <lineage>
        <taxon>Eukaryota</taxon>
        <taxon>Fungi</taxon>
        <taxon>Dikarya</taxon>
        <taxon>Ascomycota</taxon>
        <taxon>Pezizomycotina</taxon>
        <taxon>Dothideomycetes</taxon>
        <taxon>Pleosporomycetidae</taxon>
        <taxon>Pleosporales</taxon>
        <taxon>Pleosporineae</taxon>
        <taxon>Pleosporaceae</taxon>
        <taxon>Pyrenophora</taxon>
    </lineage>
</organism>
<sequence>MVDSPGKIATITGNRERIFLDVESKVEGQPRSHQKKRQPTTQQLWAGVLTVAPDSVGLDDSFFCLDGDSIAVMKLVGDARRAGIQLTVANLFRNPKLVALASLDSNSTPSPKEAIPAFSLLGEDADATQVRKQVAVSCGVDTSLIEDIYPCSPLQKDAFRAAWEHVVRSTATLRTRTVQHNKLGLLRTAMEEGIQWVEAEDVEEYLQKDKSVSMELGKPPGFHTFIKYLGQQDQDAAATYWQAALTDRQATPFPPLPPTVQQPVTDATITYQCPPVPKATSDTTTPTLIRAAQAIFAGRTPTRTTWGDQTVSAFLHNLHQQSTEMIAYEQTGLQQIAKMAAGAREDDGVLGEWRGRSELQDFTAYALTVQYTLAAEGVQIAASFDQRVVEEWLVKKMLSQFSFILLQLASADKQANIASIDTLTPEDRERLCA</sequence>
<proteinExistence type="predicted"/>
<dbReference type="InterPro" id="IPR036736">
    <property type="entry name" value="ACP-like_sf"/>
</dbReference>
<dbReference type="PANTHER" id="PTHR45527:SF1">
    <property type="entry name" value="FATTY ACID SYNTHASE"/>
    <property type="match status" value="1"/>
</dbReference>